<proteinExistence type="predicted"/>
<dbReference type="InterPro" id="IPR024975">
    <property type="entry name" value="NOV_C"/>
</dbReference>
<evidence type="ECO:0000313" key="2">
    <source>
        <dbReference type="EMBL" id="ARF19122.1"/>
    </source>
</evidence>
<protein>
    <recommendedName>
        <fullName evidence="1">Protein NO VEIN C-terminal domain-containing protein</fullName>
    </recommendedName>
</protein>
<dbReference type="AlphaFoldDB" id="A0A1W5T7Y4"/>
<feature type="domain" description="Protein NO VEIN C-terminal" evidence="1">
    <location>
        <begin position="4"/>
        <end position="94"/>
    </location>
</feature>
<evidence type="ECO:0000259" key="1">
    <source>
        <dbReference type="Pfam" id="PF13020"/>
    </source>
</evidence>
<geneLocation type="plasmid" evidence="2">
    <name>pECSE_01</name>
</geneLocation>
<dbReference type="EMBL" id="KX683283">
    <property type="protein sequence ID" value="ARF19122.1"/>
    <property type="molecule type" value="Genomic_DNA"/>
</dbReference>
<organism evidence="2">
    <name type="scientific">Escherichia coli</name>
    <dbReference type="NCBI Taxonomy" id="562"/>
    <lineage>
        <taxon>Bacteria</taxon>
        <taxon>Pseudomonadati</taxon>
        <taxon>Pseudomonadota</taxon>
        <taxon>Gammaproteobacteria</taxon>
        <taxon>Enterobacterales</taxon>
        <taxon>Enterobacteriaceae</taxon>
        <taxon>Escherichia</taxon>
    </lineage>
</organism>
<accession>A0A1W5T7Y4</accession>
<name>A0A1W5T7Y4_ECOLX</name>
<sequence>MIGYEQQRLTELGHPELFQRLDWVSDTQGDGAGFDILSFEEDAHERFIEVKTTNGGVGSSFLVSHNELEFSKEAGDQFHLYRVFQFRDGPRLFTLPGDLSQHVHLKPTGTVANSRCDKLSSPFADGAAHEPIQRPAFSA</sequence>
<reference evidence="2" key="1">
    <citation type="submission" date="2016-08" db="EMBL/GenBank/DDBJ databases">
        <title>The coexistence of KPC-2-, SHV-11- and TEM-1- Encoding Plasmids Harboring Class 1 Integrons in Extensive Drug Resistance Escherichia Coli Sequence Type 1642.</title>
        <authorList>
            <person name="Jeong S."/>
            <person name="Yoon E.-J."/>
            <person name="Kim J.O."/>
            <person name="Bae I.K."/>
            <person name="Lee W."/>
            <person name="Lee H."/>
            <person name="Jeong S.H."/>
            <person name="Lee K."/>
        </authorList>
    </citation>
    <scope>NUCLEOTIDE SEQUENCE</scope>
    <source>
        <strain evidence="2">EcU443</strain>
        <plasmid evidence="2">pECSE_01</plasmid>
    </source>
</reference>
<keyword evidence="2" id="KW-0614">Plasmid</keyword>
<dbReference type="Pfam" id="PF13020">
    <property type="entry name" value="NOV_C"/>
    <property type="match status" value="1"/>
</dbReference>